<dbReference type="EMBL" id="CP114014">
    <property type="protein sequence ID" value="XAY05366.1"/>
    <property type="molecule type" value="Genomic_DNA"/>
</dbReference>
<dbReference type="InterPro" id="IPR052891">
    <property type="entry name" value="DNA-3mA_glycosylase"/>
</dbReference>
<keyword evidence="1" id="KW-0862">Zinc</keyword>
<evidence type="ECO:0000313" key="2">
    <source>
        <dbReference type="EMBL" id="XAY05366.1"/>
    </source>
</evidence>
<dbReference type="InterPro" id="IPR005019">
    <property type="entry name" value="Adenine_glyco"/>
</dbReference>
<dbReference type="SUPFAM" id="SSF48150">
    <property type="entry name" value="DNA-glycosylase"/>
    <property type="match status" value="1"/>
</dbReference>
<dbReference type="GO" id="GO:0008725">
    <property type="term" value="F:DNA-3-methyladenine glycosylase activity"/>
    <property type="evidence" value="ECO:0007669"/>
    <property type="project" value="UniProtKB-EC"/>
</dbReference>
<dbReference type="GO" id="GO:0046872">
    <property type="term" value="F:metal ion binding"/>
    <property type="evidence" value="ECO:0007669"/>
    <property type="project" value="UniProtKB-KW"/>
</dbReference>
<protein>
    <submittedName>
        <fullName evidence="2">DNA-3-methyladenine glycosylase 1</fullName>
        <ecNumber evidence="2">3.2.2.20</ecNumber>
    </submittedName>
</protein>
<dbReference type="PANTHER" id="PTHR30037:SF4">
    <property type="entry name" value="DNA-3-METHYLADENINE GLYCOSYLASE I"/>
    <property type="match status" value="1"/>
</dbReference>
<gene>
    <name evidence="2" type="primary">tag</name>
    <name evidence="2" type="ORF">DSM112329_02216</name>
</gene>
<feature type="binding site" evidence="1">
    <location>
        <position position="174"/>
    </location>
    <ligand>
        <name>Zn(2+)</name>
        <dbReference type="ChEBI" id="CHEBI:29105"/>
    </ligand>
</feature>
<keyword evidence="1" id="KW-0479">Metal-binding</keyword>
<keyword evidence="2" id="KW-0378">Hydrolase</keyword>
<keyword evidence="2" id="KW-0326">Glycosidase</keyword>
<feature type="binding site" evidence="1">
    <location>
        <position position="178"/>
    </location>
    <ligand>
        <name>Zn(2+)</name>
        <dbReference type="ChEBI" id="CHEBI:29105"/>
    </ligand>
</feature>
<organism evidence="2">
    <name type="scientific">Paraconexibacter sp. AEG42_29</name>
    <dbReference type="NCBI Taxonomy" id="2997339"/>
    <lineage>
        <taxon>Bacteria</taxon>
        <taxon>Bacillati</taxon>
        <taxon>Actinomycetota</taxon>
        <taxon>Thermoleophilia</taxon>
        <taxon>Solirubrobacterales</taxon>
        <taxon>Paraconexibacteraceae</taxon>
        <taxon>Paraconexibacter</taxon>
    </lineage>
</organism>
<dbReference type="EC" id="3.2.2.20" evidence="2"/>
<dbReference type="InterPro" id="IPR011257">
    <property type="entry name" value="DNA_glycosylase"/>
</dbReference>
<dbReference type="Pfam" id="PF03352">
    <property type="entry name" value="Adenine_glyco"/>
    <property type="match status" value="1"/>
</dbReference>
<dbReference type="Gene3D" id="1.10.340.30">
    <property type="entry name" value="Hypothetical protein, domain 2"/>
    <property type="match status" value="1"/>
</dbReference>
<name>A0AAU7AUN7_9ACTN</name>
<dbReference type="PANTHER" id="PTHR30037">
    <property type="entry name" value="DNA-3-METHYLADENINE GLYCOSYLASE 1"/>
    <property type="match status" value="1"/>
</dbReference>
<reference evidence="2" key="1">
    <citation type="submission" date="2022-12" db="EMBL/GenBank/DDBJ databases">
        <title>Paraconexibacter alkalitolerans sp. nov. and Baekduia alba sp. nov., isolated from soil and emended description of the genera Paraconexibacter (Chun et al., 2020) and Baekduia (An et al., 2020).</title>
        <authorList>
            <person name="Vieira S."/>
            <person name="Huber K.J."/>
            <person name="Geppert A."/>
            <person name="Wolf J."/>
            <person name="Neumann-Schaal M."/>
            <person name="Muesken M."/>
            <person name="Overmann J."/>
        </authorList>
    </citation>
    <scope>NUCLEOTIDE SEQUENCE</scope>
    <source>
        <strain evidence="2">AEG42_29</strain>
    </source>
</reference>
<dbReference type="KEGG" id="parq:DSM112329_02216"/>
<dbReference type="AlphaFoldDB" id="A0AAU7AUN7"/>
<proteinExistence type="predicted"/>
<feature type="binding site" evidence="1">
    <location>
        <position position="15"/>
    </location>
    <ligand>
        <name>Zn(2+)</name>
        <dbReference type="ChEBI" id="CHEBI:29105"/>
    </ligand>
</feature>
<dbReference type="GO" id="GO:0006284">
    <property type="term" value="P:base-excision repair"/>
    <property type="evidence" value="ECO:0007669"/>
    <property type="project" value="InterPro"/>
</dbReference>
<sequence>MRCFGDGNELYEAYHDDEWGRPVVDERGLYERLCLESFQSGLSWLIILRKRPGFRAAFADFDPEVVARFDEHDVERLLQDAGIVRNRAKIEATIANARATLGLRDGPQSLPEVFWSFRPERPVGHPGPAVPGDMPAHVPESKALAKELKRHGFRFLGPTTLYAGMQACGLVNDHLATCPVRDAVAAAQAAAVRPG</sequence>
<evidence type="ECO:0000256" key="1">
    <source>
        <dbReference type="PIRSR" id="PIRSR605019-1"/>
    </source>
</evidence>
<dbReference type="RefSeq" id="WP_354701877.1">
    <property type="nucleotide sequence ID" value="NZ_CP114014.1"/>
</dbReference>
<accession>A0AAU7AUN7</accession>